<evidence type="ECO:0000313" key="3">
    <source>
        <dbReference type="Proteomes" id="UP000027222"/>
    </source>
</evidence>
<keyword evidence="3" id="KW-1185">Reference proteome</keyword>
<accession>A0A067SAM6</accession>
<name>A0A067SAM6_GALM3</name>
<dbReference type="Proteomes" id="UP000027222">
    <property type="component" value="Unassembled WGS sequence"/>
</dbReference>
<protein>
    <submittedName>
        <fullName evidence="2">Uncharacterized protein</fullName>
    </submittedName>
</protein>
<organism evidence="2 3">
    <name type="scientific">Galerina marginata (strain CBS 339.88)</name>
    <dbReference type="NCBI Taxonomy" id="685588"/>
    <lineage>
        <taxon>Eukaryota</taxon>
        <taxon>Fungi</taxon>
        <taxon>Dikarya</taxon>
        <taxon>Basidiomycota</taxon>
        <taxon>Agaricomycotina</taxon>
        <taxon>Agaricomycetes</taxon>
        <taxon>Agaricomycetidae</taxon>
        <taxon>Agaricales</taxon>
        <taxon>Agaricineae</taxon>
        <taxon>Strophariaceae</taxon>
        <taxon>Galerina</taxon>
    </lineage>
</organism>
<sequence>MTVANVRLENSDRSNFTLSGTGSVASVKKALPEKINNNTYSALEIRMPEATMNNNEDLDVTRLLIDCLTAEVDLTMSLERHQKGKIDHSEKPITLIGCCPAYTHQQHHHQKISEAIYLSGFASRGGEAKPRDRTFFWIRGTVSSTAVVLLRSSNSTVSREKLTKKVTCTAQCRFMVVTLHSRVSSTTPTLRKGPDSTITTGKMKDCWESGRERAAITKYGPIKSGGASRRTAVVSREKPGGPNR</sequence>
<evidence type="ECO:0000313" key="2">
    <source>
        <dbReference type="EMBL" id="KDR67935.1"/>
    </source>
</evidence>
<dbReference type="AlphaFoldDB" id="A0A067SAM6"/>
<feature type="region of interest" description="Disordered" evidence="1">
    <location>
        <begin position="217"/>
        <end position="244"/>
    </location>
</feature>
<gene>
    <name evidence="2" type="ORF">GALMADRAFT_216071</name>
</gene>
<proteinExistence type="predicted"/>
<dbReference type="HOGENOM" id="CLU_1138066_0_0_1"/>
<reference evidence="3" key="1">
    <citation type="journal article" date="2014" name="Proc. Natl. Acad. Sci. U.S.A.">
        <title>Extensive sampling of basidiomycete genomes demonstrates inadequacy of the white-rot/brown-rot paradigm for wood decay fungi.</title>
        <authorList>
            <person name="Riley R."/>
            <person name="Salamov A.A."/>
            <person name="Brown D.W."/>
            <person name="Nagy L.G."/>
            <person name="Floudas D."/>
            <person name="Held B.W."/>
            <person name="Levasseur A."/>
            <person name="Lombard V."/>
            <person name="Morin E."/>
            <person name="Otillar R."/>
            <person name="Lindquist E.A."/>
            <person name="Sun H."/>
            <person name="LaButti K.M."/>
            <person name="Schmutz J."/>
            <person name="Jabbour D."/>
            <person name="Luo H."/>
            <person name="Baker S.E."/>
            <person name="Pisabarro A.G."/>
            <person name="Walton J.D."/>
            <person name="Blanchette R.A."/>
            <person name="Henrissat B."/>
            <person name="Martin F."/>
            <person name="Cullen D."/>
            <person name="Hibbett D.S."/>
            <person name="Grigoriev I.V."/>
        </authorList>
    </citation>
    <scope>NUCLEOTIDE SEQUENCE [LARGE SCALE GENOMIC DNA]</scope>
    <source>
        <strain evidence="3">CBS 339.88</strain>
    </source>
</reference>
<feature type="compositionally biased region" description="Basic and acidic residues" evidence="1">
    <location>
        <begin position="235"/>
        <end position="244"/>
    </location>
</feature>
<dbReference type="EMBL" id="KL142411">
    <property type="protein sequence ID" value="KDR67935.1"/>
    <property type="molecule type" value="Genomic_DNA"/>
</dbReference>
<evidence type="ECO:0000256" key="1">
    <source>
        <dbReference type="SAM" id="MobiDB-lite"/>
    </source>
</evidence>